<protein>
    <submittedName>
        <fullName evidence="1">Uncharacterized protein</fullName>
    </submittedName>
</protein>
<feature type="non-terminal residue" evidence="1">
    <location>
        <position position="473"/>
    </location>
</feature>
<dbReference type="AlphaFoldDB" id="A0A146K1G8"/>
<proteinExistence type="predicted"/>
<organism evidence="1">
    <name type="scientific">Trepomonas sp. PC1</name>
    <dbReference type="NCBI Taxonomy" id="1076344"/>
    <lineage>
        <taxon>Eukaryota</taxon>
        <taxon>Metamonada</taxon>
        <taxon>Diplomonadida</taxon>
        <taxon>Hexamitidae</taxon>
        <taxon>Hexamitinae</taxon>
        <taxon>Trepomonas</taxon>
    </lineage>
</organism>
<evidence type="ECO:0000313" key="1">
    <source>
        <dbReference type="EMBL" id="JAP89674.1"/>
    </source>
</evidence>
<gene>
    <name evidence="1" type="ORF">TPC1_30831</name>
</gene>
<reference evidence="1" key="1">
    <citation type="submission" date="2015-07" db="EMBL/GenBank/DDBJ databases">
        <title>Adaptation to a free-living lifestyle via gene acquisitions in the diplomonad Trepomonas sp. PC1.</title>
        <authorList>
            <person name="Xu F."/>
            <person name="Jerlstrom-Hultqvist J."/>
            <person name="Kolisko M."/>
            <person name="Simpson A.G.B."/>
            <person name="Roger A.J."/>
            <person name="Svard S.G."/>
            <person name="Andersson J.O."/>
        </authorList>
    </citation>
    <scope>NUCLEOTIDE SEQUENCE</scope>
    <source>
        <strain evidence="1">PC1</strain>
    </source>
</reference>
<feature type="non-terminal residue" evidence="1">
    <location>
        <position position="1"/>
    </location>
</feature>
<dbReference type="EMBL" id="GDID01006932">
    <property type="protein sequence ID" value="JAP89674.1"/>
    <property type="molecule type" value="Transcribed_RNA"/>
</dbReference>
<sequence length="473" mass="54457">KLLPIFNIRLLFPQIEVPAELLALATAPLLQHRFRGQLSKCFLQCFFQLALLVELEPEQLHEAVQVLLYAVPCVEFHRRLEFVHLNLFFQQRLLPTNCVVLVKPLSEPDFHLAERLLQLFVVGLVVVAPGVQFLLLLQPFLPGFLGSVHELFVGFGVGWRLFELAGAEDVHRWLECALEQVFVLDRLQKLLFPVHRGFLDVFVEFRVELRDEWPLLQVFLLQAVFFVLQLNLLLTLQLLVGLGSVGEGCDLPVDAELFQLFAQFDLVLLEQNGVNADLGYWLLQQLALLNLLHRRFLLFNREQPKSLQLLYLLLHRKHFLQQQSVFAEKGVNLLELGFQVRLHANCGEHGQQRGDLEATVNSLLKQAQILYYLRMVVIFSCAVVSGTKTLESLLKRNLGVRRLDLILDNVQSLLYHRIQVNLEGLPVNVRFTERGQLISLSKELHFSVLIAFLHKLQILNLLPILCLQSMLYW</sequence>
<name>A0A146K1G8_9EUKA</name>
<accession>A0A146K1G8</accession>